<organism evidence="3 4">
    <name type="scientific">Epichloe bromicola</name>
    <dbReference type="NCBI Taxonomy" id="79588"/>
    <lineage>
        <taxon>Eukaryota</taxon>
        <taxon>Fungi</taxon>
        <taxon>Dikarya</taxon>
        <taxon>Ascomycota</taxon>
        <taxon>Pezizomycotina</taxon>
        <taxon>Sordariomycetes</taxon>
        <taxon>Hypocreomycetidae</taxon>
        <taxon>Hypocreales</taxon>
        <taxon>Clavicipitaceae</taxon>
        <taxon>Epichloe</taxon>
    </lineage>
</organism>
<keyword evidence="4" id="KW-1185">Reference proteome</keyword>
<gene>
    <name evidence="3" type="primary">g7281</name>
    <name evidence="3" type="ORF">EsDP_00007281</name>
</gene>
<evidence type="ECO:0000256" key="1">
    <source>
        <dbReference type="SAM" id="Coils"/>
    </source>
</evidence>
<comment type="caution">
    <text evidence="3">The sequence shown here is derived from an EMBL/GenBank/DDBJ whole genome shotgun (WGS) entry which is preliminary data.</text>
</comment>
<protein>
    <submittedName>
        <fullName evidence="3">Uncharacterized protein</fullName>
    </submittedName>
</protein>
<name>A0ABQ0D059_9HYPO</name>
<accession>A0ABQ0D059</accession>
<dbReference type="EMBL" id="BAAFGZ010000604">
    <property type="protein sequence ID" value="GAB0139065.1"/>
    <property type="molecule type" value="Genomic_DNA"/>
</dbReference>
<dbReference type="Proteomes" id="UP001562357">
    <property type="component" value="Unassembled WGS sequence"/>
</dbReference>
<keyword evidence="1" id="KW-0175">Coiled coil</keyword>
<evidence type="ECO:0000313" key="3">
    <source>
        <dbReference type="EMBL" id="GAB0139065.1"/>
    </source>
</evidence>
<reference evidence="4" key="1">
    <citation type="submission" date="2024-06" db="EMBL/GenBank/DDBJ databases">
        <title>Draft Genome Sequences of Epichloe bromicola Strains Isolated from Elymus ciliaris.</title>
        <authorList>
            <consortium name="Epichloe bromicola genome sequencing consortium"/>
            <person name="Miura A."/>
            <person name="Imano S."/>
            <person name="Ashida A."/>
            <person name="Sato I."/>
            <person name="Chiba S."/>
            <person name="Tanaka A."/>
            <person name="Camagna M."/>
            <person name="Takemoto D."/>
        </authorList>
    </citation>
    <scope>NUCLEOTIDE SEQUENCE [LARGE SCALE GENOMIC DNA]</scope>
    <source>
        <strain evidence="4">DP</strain>
    </source>
</reference>
<evidence type="ECO:0000313" key="4">
    <source>
        <dbReference type="Proteomes" id="UP001562357"/>
    </source>
</evidence>
<feature type="coiled-coil region" evidence="1">
    <location>
        <begin position="155"/>
        <end position="182"/>
    </location>
</feature>
<feature type="region of interest" description="Disordered" evidence="2">
    <location>
        <begin position="1"/>
        <end position="21"/>
    </location>
</feature>
<evidence type="ECO:0000256" key="2">
    <source>
        <dbReference type="SAM" id="MobiDB-lite"/>
    </source>
</evidence>
<sequence length="227" mass="24868">MPSPSNHHLPEASSSTAAEKAISSLRARLRSEDMVPCQESAHATNDQQNHVHAKLEARFSKIFEAQADQLDSSTNTTSANLSATFALYGQEIYNTSLKAVESAYETTSASISNFHTQAASASTHTRHLYDNISYPLSATLCHSRSFPSASIGRHVRALNKKLSAAETELSRLNEEWKRCTEEEAMILAERVVGADAGAKKKMDGLVESIEDIVRTRGDEIDELDQVC</sequence>
<feature type="compositionally biased region" description="Polar residues" evidence="2">
    <location>
        <begin position="1"/>
        <end position="17"/>
    </location>
</feature>
<proteinExistence type="predicted"/>